<accession>A0AAD4UW61</accession>
<name>A0AAD4UW61_PRUDU</name>
<organism evidence="1 2">
    <name type="scientific">Prunus dulcis</name>
    <name type="common">Almond</name>
    <name type="synonym">Amygdalus dulcis</name>
    <dbReference type="NCBI Taxonomy" id="3755"/>
    <lineage>
        <taxon>Eukaryota</taxon>
        <taxon>Viridiplantae</taxon>
        <taxon>Streptophyta</taxon>
        <taxon>Embryophyta</taxon>
        <taxon>Tracheophyta</taxon>
        <taxon>Spermatophyta</taxon>
        <taxon>Magnoliopsida</taxon>
        <taxon>eudicotyledons</taxon>
        <taxon>Gunneridae</taxon>
        <taxon>Pentapetalae</taxon>
        <taxon>rosids</taxon>
        <taxon>fabids</taxon>
        <taxon>Rosales</taxon>
        <taxon>Rosaceae</taxon>
        <taxon>Amygdaloideae</taxon>
        <taxon>Amygdaleae</taxon>
        <taxon>Prunus</taxon>
    </lineage>
</organism>
<dbReference type="AlphaFoldDB" id="A0AAD4UW61"/>
<gene>
    <name evidence="1" type="ORF">L3X38_042210</name>
</gene>
<sequence length="112" mass="12296">MTRASSSSNPSQVPPPAAVVLPENGKEEATVVQTSPPSISLLRPPILTGEGWFLTYFSCSRCLLGRIRSILNVGNSIHEFKFSQFWDRDSGHLRSVFGVGSRTKVAPNRCYT</sequence>
<keyword evidence="2" id="KW-1185">Reference proteome</keyword>
<evidence type="ECO:0000313" key="2">
    <source>
        <dbReference type="Proteomes" id="UP001054821"/>
    </source>
</evidence>
<reference evidence="1 2" key="1">
    <citation type="journal article" date="2022" name="G3 (Bethesda)">
        <title>Whole-genome sequence and methylome profiling of the almond [Prunus dulcis (Mill.) D.A. Webb] cultivar 'Nonpareil'.</title>
        <authorList>
            <person name="D'Amico-Willman K.M."/>
            <person name="Ouma W.Z."/>
            <person name="Meulia T."/>
            <person name="Sideli G.M."/>
            <person name="Gradziel T.M."/>
            <person name="Fresnedo-Ramirez J."/>
        </authorList>
    </citation>
    <scope>NUCLEOTIDE SEQUENCE [LARGE SCALE GENOMIC DNA]</scope>
    <source>
        <strain evidence="1">Clone GOH B32 T37-40</strain>
    </source>
</reference>
<comment type="caution">
    <text evidence="1">The sequence shown here is derived from an EMBL/GenBank/DDBJ whole genome shotgun (WGS) entry which is preliminary data.</text>
</comment>
<dbReference type="Proteomes" id="UP001054821">
    <property type="component" value="Chromosome 8"/>
</dbReference>
<proteinExistence type="predicted"/>
<evidence type="ECO:0000313" key="1">
    <source>
        <dbReference type="EMBL" id="KAI5313036.1"/>
    </source>
</evidence>
<protein>
    <submittedName>
        <fullName evidence="1">Uncharacterized protein</fullName>
    </submittedName>
</protein>
<dbReference type="EMBL" id="JAJFAZ020000008">
    <property type="protein sequence ID" value="KAI5313036.1"/>
    <property type="molecule type" value="Genomic_DNA"/>
</dbReference>